<reference evidence="3" key="1">
    <citation type="submission" date="2020-08" db="EMBL/GenBank/DDBJ databases">
        <title>Multicomponent nature underlies the extraordinary mechanical properties of spider dragline silk.</title>
        <authorList>
            <person name="Kono N."/>
            <person name="Nakamura H."/>
            <person name="Mori M."/>
            <person name="Yoshida Y."/>
            <person name="Ohtoshi R."/>
            <person name="Malay A.D."/>
            <person name="Moran D.A.P."/>
            <person name="Tomita M."/>
            <person name="Numata K."/>
            <person name="Arakawa K."/>
        </authorList>
    </citation>
    <scope>NUCLEOTIDE SEQUENCE</scope>
</reference>
<evidence type="ECO:0000313" key="4">
    <source>
        <dbReference type="Proteomes" id="UP000886998"/>
    </source>
</evidence>
<protein>
    <submittedName>
        <fullName evidence="3">Uncharacterized protein</fullName>
    </submittedName>
</protein>
<accession>A0A8X7BUL6</accession>
<evidence type="ECO:0000313" key="3">
    <source>
        <dbReference type="EMBL" id="GFY45511.1"/>
    </source>
</evidence>
<comment type="caution">
    <text evidence="3">The sequence shown here is derived from an EMBL/GenBank/DDBJ whole genome shotgun (WGS) entry which is preliminary data.</text>
</comment>
<keyword evidence="1" id="KW-0175">Coiled coil</keyword>
<organism evidence="3 4">
    <name type="scientific">Trichonephila inaurata madagascariensis</name>
    <dbReference type="NCBI Taxonomy" id="2747483"/>
    <lineage>
        <taxon>Eukaryota</taxon>
        <taxon>Metazoa</taxon>
        <taxon>Ecdysozoa</taxon>
        <taxon>Arthropoda</taxon>
        <taxon>Chelicerata</taxon>
        <taxon>Arachnida</taxon>
        <taxon>Araneae</taxon>
        <taxon>Araneomorphae</taxon>
        <taxon>Entelegynae</taxon>
        <taxon>Araneoidea</taxon>
        <taxon>Nephilidae</taxon>
        <taxon>Trichonephila</taxon>
        <taxon>Trichonephila inaurata</taxon>
    </lineage>
</organism>
<feature type="compositionally biased region" description="Basic and acidic residues" evidence="2">
    <location>
        <begin position="469"/>
        <end position="481"/>
    </location>
</feature>
<name>A0A8X7BUL6_9ARAC</name>
<dbReference type="Proteomes" id="UP000886998">
    <property type="component" value="Unassembled WGS sequence"/>
</dbReference>
<keyword evidence="4" id="KW-1185">Reference proteome</keyword>
<dbReference type="EMBL" id="BMAV01004895">
    <property type="protein sequence ID" value="GFY45511.1"/>
    <property type="molecule type" value="Genomic_DNA"/>
</dbReference>
<feature type="region of interest" description="Disordered" evidence="2">
    <location>
        <begin position="468"/>
        <end position="489"/>
    </location>
</feature>
<sequence length="1574" mass="178707">MQEHFENTMKSLEIQKLPSKIRSDYSIMRHMSREVEYLTNTAEVTRAIRLAVDNLSMCVPKIHLQNVANYGKYFEFLRIITEKELKDVSSTWAHSFEDIVRHLDESRMWYSFLNDLYLKFSKYEMQRERHKYNVADLRNWGKSGEQPGIEIKSSTYELFLRKIENYRLRYHGNIKNITVTGLRLQELNHVLSITLRHTVSMLCKEPYIFIKGDYISIKETILSRESNTEVGRTCLNYASLLESGKFKSINIFALNTVFIDSDLSLEKVKLPLTVIAPKWEIVGTRQINLNGADGKLRFSTRASDGTLEGGRGTDGKPGEPGEPGGTFFAIGTKFVNGSNLRITASGGKGSSGQNGGNGQSGRNGRTAWTPSAPNDCGGLCDDGKQINNFRCEKYEPPPPPRGGGSWFNMPILTAAVIQVAFHSTSFDYKIFGTGGKRGGDGGNGGKGGKGGNKGFITLLELEESSGIQKHTEKGTDGRDGVGGKGGQGGRHGNDIIASCVVTSPTGLQVLFSSTTRSWQMKSTIEDHGKGPSGRNGTDGGSDIPPAPSKAGLTVEAPANIVNEYKSFLRESLTDRFKKYSSTDFLNQLDGSNKTKNVYNTLGLVNELETLEKQNYKLSEELNFLPFYQSLLNKVNEYAVKPKQDEASYEYYKVLKFLVTATLSRIHSLKGSSESNLMIDIEGYLDIIKEDILSLKNIKNANVKADMIKKYTEKYKSSIEDKIKEAEGFIKEQLMPEMNLINSQIDSEINSLIDELIDLKGKSKEDIRTLVEKREDLRRKFELRGIFNCLKLFAQAASFFGPVGKVVGLATGTIVSITESLVLDKGGQMVDIPKSNVPYLHELEDLSLKINDLKKRFDDVKENEFDVEHIRALKKELKRELRREAEKLKIEDKISIEKKVKAIKLVQKFEQIAKLGSLFVDIINQKKNEQERIDEIDRVIQQEEDKFHRLEEYEDQIYDTIAPMLLNMENYLDDVINKLDTKSQVTLDVTKWRIQSILKDVKLQMRQLTQNFEDSNIALERCIERLDDVMSTSINIYDRIQNYQQDQDLANFIADITSAAANNIDISNPKLIDAVNHLDMLIRSNLVLMEYKTAINALKQWVFPFARNYLEKPQLPSPFELDESMDRVVSKAVEQIDNVRRKISLYRVFVVKDDEYKFTGDFSSRYNSSMPFFVWKNDQYKNEISELFSGREIALKADVSLSDSNKDAIKFYAIDVNFKSKNAYKLKNTKKGLKKRSKVWKFQLIKATDEIPFHALEVFRDQIDLELIGCGSYVDKRYNVKVPIEDEYVAIEKLNESNPFLVNDNTCTKSNTRYSRSVDHHFVSHLTSSAAPKLSSPINYLVNLMKSCIMSNILPSINEILSVKRDTFGEDKFNEKSALPFKTTGDSLEDSSRIISLTSATKINGFDGVVLENETARAAILTHSSHEEIHISDDETINMDCYPILHDSSNSSSYSKPFLDDKQKFHLLSVPYINCSLLLADLITRSVTGNKYKYSAHKVLTPQEVIRKKINDSIIQNEYDIRRTILTMQREAEIKYEISWLSIIKAYAKSSFQFLGLVETENIDLYIQDVRHLFI</sequence>
<evidence type="ECO:0000256" key="1">
    <source>
        <dbReference type="SAM" id="Coils"/>
    </source>
</evidence>
<evidence type="ECO:0000256" key="2">
    <source>
        <dbReference type="SAM" id="MobiDB-lite"/>
    </source>
</evidence>
<feature type="compositionally biased region" description="Gly residues" evidence="2">
    <location>
        <begin position="530"/>
        <end position="539"/>
    </location>
</feature>
<gene>
    <name evidence="3" type="primary">AVEN_12449_2</name>
    <name evidence="3" type="ORF">TNIN_165361</name>
</gene>
<feature type="region of interest" description="Disordered" evidence="2">
    <location>
        <begin position="342"/>
        <end position="374"/>
    </location>
</feature>
<dbReference type="OrthoDB" id="6434199at2759"/>
<feature type="coiled-coil region" evidence="1">
    <location>
        <begin position="842"/>
        <end position="893"/>
    </location>
</feature>
<feature type="coiled-coil region" evidence="1">
    <location>
        <begin position="925"/>
        <end position="952"/>
    </location>
</feature>
<feature type="compositionally biased region" description="Gly residues" evidence="2">
    <location>
        <begin position="346"/>
        <end position="361"/>
    </location>
</feature>
<proteinExistence type="predicted"/>
<feature type="region of interest" description="Disordered" evidence="2">
    <location>
        <begin position="300"/>
        <end position="325"/>
    </location>
</feature>
<feature type="region of interest" description="Disordered" evidence="2">
    <location>
        <begin position="521"/>
        <end position="551"/>
    </location>
</feature>